<dbReference type="EC" id="2.7.13.3" evidence="3"/>
<keyword evidence="4" id="KW-1003">Cell membrane</keyword>
<evidence type="ECO:0000256" key="9">
    <source>
        <dbReference type="ARBA" id="ARBA00022777"/>
    </source>
</evidence>
<evidence type="ECO:0000256" key="4">
    <source>
        <dbReference type="ARBA" id="ARBA00022475"/>
    </source>
</evidence>
<dbReference type="InterPro" id="IPR005467">
    <property type="entry name" value="His_kinase_dom"/>
</dbReference>
<dbReference type="Gene3D" id="1.10.287.130">
    <property type="match status" value="1"/>
</dbReference>
<dbReference type="InterPro" id="IPR050428">
    <property type="entry name" value="TCS_sensor_his_kinase"/>
</dbReference>
<name>A0A1D3NJD2_BACCE</name>
<dbReference type="InterPro" id="IPR004358">
    <property type="entry name" value="Sig_transdc_His_kin-like_C"/>
</dbReference>
<evidence type="ECO:0000313" key="18">
    <source>
        <dbReference type="Proteomes" id="UP000220032"/>
    </source>
</evidence>
<dbReference type="CDD" id="cd00082">
    <property type="entry name" value="HisKA"/>
    <property type="match status" value="1"/>
</dbReference>
<evidence type="ECO:0000256" key="1">
    <source>
        <dbReference type="ARBA" id="ARBA00000085"/>
    </source>
</evidence>
<evidence type="ECO:0000256" key="14">
    <source>
        <dbReference type="SAM" id="Phobius"/>
    </source>
</evidence>
<dbReference type="InterPro" id="IPR003660">
    <property type="entry name" value="HAMP_dom"/>
</dbReference>
<dbReference type="Gene3D" id="3.30.565.10">
    <property type="entry name" value="Histidine kinase-like ATPase, C-terminal domain"/>
    <property type="match status" value="1"/>
</dbReference>
<dbReference type="PROSITE" id="PS50885">
    <property type="entry name" value="HAMP"/>
    <property type="match status" value="1"/>
</dbReference>
<feature type="domain" description="HAMP" evidence="16">
    <location>
        <begin position="174"/>
        <end position="229"/>
    </location>
</feature>
<dbReference type="PRINTS" id="PR00344">
    <property type="entry name" value="BCTRLSENSOR"/>
</dbReference>
<evidence type="ECO:0000256" key="2">
    <source>
        <dbReference type="ARBA" id="ARBA00004651"/>
    </source>
</evidence>
<sequence>MKRLSIKMRVTLWYTGLIVIIMALVLAFILTSSDKVLLFNMKVQLKNTVKESMEDIEYKHGQLKMDDDFKTLEDGVNIIIYNKQGELLAGNSPTSFNKKISLKSDEIQTITDDNKEWIVYDFLHNAGGDEQVWIRGIMTMSQLSSTMNTFIVVTLISFPLLILIAAVGGYFITQRAFRPVQQMSDSASKIGDGKDLSKRINLHGSPKDEMYHLAQTFDKMFERLETSFESEKQFTSDASHELRTPTSVIISQCEYALLQRNNPKEMEESLEVILKQSRKMSALISQLLLLARADQGKHNTLQFECINMSELTEIVVEELSLMVQEASIDITTNIEEDLFMKADQTLMMRLLMNLLTNAIAYSKANGTVHVQLFGDETNIIGKVSDNGIGISEQHITKIWDRFYRVDAARTSSNIGNTGLGLSMVKWIVELHGGEITVESELGEGSTFTFKLPIEKRK</sequence>
<dbReference type="InterPro" id="IPR003594">
    <property type="entry name" value="HATPase_dom"/>
</dbReference>
<evidence type="ECO:0000256" key="11">
    <source>
        <dbReference type="ARBA" id="ARBA00022989"/>
    </source>
</evidence>
<protein>
    <recommendedName>
        <fullName evidence="3">histidine kinase</fullName>
        <ecNumber evidence="3">2.7.13.3</ecNumber>
    </recommendedName>
</protein>
<keyword evidence="6" id="KW-0808">Transferase</keyword>
<dbReference type="SUPFAM" id="SSF47384">
    <property type="entry name" value="Homodimeric domain of signal transducing histidine kinase"/>
    <property type="match status" value="1"/>
</dbReference>
<reference evidence="17 18" key="1">
    <citation type="submission" date="2017-09" db="EMBL/GenBank/DDBJ databases">
        <title>Large-scale bioinformatics analysis of Bacillus genomes uncovers conserved roles of natural products in bacterial physiology.</title>
        <authorList>
            <consortium name="Agbiome Team Llc"/>
            <person name="Bleich R.M."/>
            <person name="Grubbs K.J."/>
            <person name="Santa Maria K.C."/>
            <person name="Allen S.E."/>
            <person name="Farag S."/>
            <person name="Shank E.A."/>
            <person name="Bowers A."/>
        </authorList>
    </citation>
    <scope>NUCLEOTIDE SEQUENCE [LARGE SCALE GENOMIC DNA]</scope>
    <source>
        <strain evidence="17 18">AFS022681</strain>
    </source>
</reference>
<dbReference type="SUPFAM" id="SSF55874">
    <property type="entry name" value="ATPase domain of HSP90 chaperone/DNA topoisomerase II/histidine kinase"/>
    <property type="match status" value="1"/>
</dbReference>
<evidence type="ECO:0000256" key="8">
    <source>
        <dbReference type="ARBA" id="ARBA00022741"/>
    </source>
</evidence>
<dbReference type="Pfam" id="PF00512">
    <property type="entry name" value="HisKA"/>
    <property type="match status" value="1"/>
</dbReference>
<dbReference type="InterPro" id="IPR003661">
    <property type="entry name" value="HisK_dim/P_dom"/>
</dbReference>
<organism evidence="17 18">
    <name type="scientific">Bacillus cereus</name>
    <dbReference type="NCBI Taxonomy" id="1396"/>
    <lineage>
        <taxon>Bacteria</taxon>
        <taxon>Bacillati</taxon>
        <taxon>Bacillota</taxon>
        <taxon>Bacilli</taxon>
        <taxon>Bacillales</taxon>
        <taxon>Bacillaceae</taxon>
        <taxon>Bacillus</taxon>
        <taxon>Bacillus cereus group</taxon>
    </lineage>
</organism>
<dbReference type="Pfam" id="PF00672">
    <property type="entry name" value="HAMP"/>
    <property type="match status" value="1"/>
</dbReference>
<gene>
    <name evidence="17" type="ORF">CN307_28080</name>
</gene>
<keyword evidence="11 14" id="KW-1133">Transmembrane helix</keyword>
<dbReference type="Gene3D" id="6.10.340.10">
    <property type="match status" value="1"/>
</dbReference>
<dbReference type="CDD" id="cd00075">
    <property type="entry name" value="HATPase"/>
    <property type="match status" value="1"/>
</dbReference>
<keyword evidence="12" id="KW-0902">Two-component regulatory system</keyword>
<dbReference type="Pfam" id="PF02518">
    <property type="entry name" value="HATPase_c"/>
    <property type="match status" value="1"/>
</dbReference>
<dbReference type="RefSeq" id="WP_088096966.1">
    <property type="nucleotide sequence ID" value="NZ_FMJG01000028.1"/>
</dbReference>
<keyword evidence="7 14" id="KW-0812">Transmembrane</keyword>
<dbReference type="FunFam" id="1.10.287.130:FF:000001">
    <property type="entry name" value="Two-component sensor histidine kinase"/>
    <property type="match status" value="1"/>
</dbReference>
<evidence type="ECO:0000256" key="5">
    <source>
        <dbReference type="ARBA" id="ARBA00022553"/>
    </source>
</evidence>
<dbReference type="InterPro" id="IPR036890">
    <property type="entry name" value="HATPase_C_sf"/>
</dbReference>
<evidence type="ECO:0000259" key="15">
    <source>
        <dbReference type="PROSITE" id="PS50109"/>
    </source>
</evidence>
<keyword evidence="13 14" id="KW-0472">Membrane</keyword>
<dbReference type="SMART" id="SM00388">
    <property type="entry name" value="HisKA"/>
    <property type="match status" value="1"/>
</dbReference>
<dbReference type="PANTHER" id="PTHR45436">
    <property type="entry name" value="SENSOR HISTIDINE KINASE YKOH"/>
    <property type="match status" value="1"/>
</dbReference>
<dbReference type="AlphaFoldDB" id="A0A1D3NJD2"/>
<evidence type="ECO:0000256" key="10">
    <source>
        <dbReference type="ARBA" id="ARBA00022840"/>
    </source>
</evidence>
<comment type="subcellular location">
    <subcellularLocation>
        <location evidence="2">Cell membrane</location>
        <topology evidence="2">Multi-pass membrane protein</topology>
    </subcellularLocation>
</comment>
<keyword evidence="9 17" id="KW-0418">Kinase</keyword>
<evidence type="ECO:0000313" key="17">
    <source>
        <dbReference type="EMBL" id="PFE08451.1"/>
    </source>
</evidence>
<dbReference type="FunFam" id="3.30.565.10:FF:000006">
    <property type="entry name" value="Sensor histidine kinase WalK"/>
    <property type="match status" value="1"/>
</dbReference>
<accession>A0A1D3NJD2</accession>
<evidence type="ECO:0000256" key="13">
    <source>
        <dbReference type="ARBA" id="ARBA00023136"/>
    </source>
</evidence>
<feature type="transmembrane region" description="Helical" evidence="14">
    <location>
        <begin position="12"/>
        <end position="31"/>
    </location>
</feature>
<evidence type="ECO:0000256" key="3">
    <source>
        <dbReference type="ARBA" id="ARBA00012438"/>
    </source>
</evidence>
<dbReference type="EMBL" id="NTRR01000064">
    <property type="protein sequence ID" value="PFE08451.1"/>
    <property type="molecule type" value="Genomic_DNA"/>
</dbReference>
<keyword evidence="10" id="KW-0067">ATP-binding</keyword>
<dbReference type="SUPFAM" id="SSF158472">
    <property type="entry name" value="HAMP domain-like"/>
    <property type="match status" value="1"/>
</dbReference>
<evidence type="ECO:0000256" key="7">
    <source>
        <dbReference type="ARBA" id="ARBA00022692"/>
    </source>
</evidence>
<dbReference type="PROSITE" id="PS50109">
    <property type="entry name" value="HIS_KIN"/>
    <property type="match status" value="1"/>
</dbReference>
<dbReference type="GO" id="GO:0005524">
    <property type="term" value="F:ATP binding"/>
    <property type="evidence" value="ECO:0007669"/>
    <property type="project" value="UniProtKB-KW"/>
</dbReference>
<dbReference type="GO" id="GO:0005886">
    <property type="term" value="C:plasma membrane"/>
    <property type="evidence" value="ECO:0007669"/>
    <property type="project" value="UniProtKB-SubCell"/>
</dbReference>
<dbReference type="Proteomes" id="UP000220032">
    <property type="component" value="Unassembled WGS sequence"/>
</dbReference>
<keyword evidence="5" id="KW-0597">Phosphoprotein</keyword>
<keyword evidence="8" id="KW-0547">Nucleotide-binding</keyword>
<dbReference type="CDD" id="cd06225">
    <property type="entry name" value="HAMP"/>
    <property type="match status" value="1"/>
</dbReference>
<evidence type="ECO:0000256" key="6">
    <source>
        <dbReference type="ARBA" id="ARBA00022679"/>
    </source>
</evidence>
<dbReference type="SMART" id="SM00304">
    <property type="entry name" value="HAMP"/>
    <property type="match status" value="1"/>
</dbReference>
<proteinExistence type="predicted"/>
<evidence type="ECO:0000259" key="16">
    <source>
        <dbReference type="PROSITE" id="PS50885"/>
    </source>
</evidence>
<comment type="catalytic activity">
    <reaction evidence="1">
        <text>ATP + protein L-histidine = ADP + protein N-phospho-L-histidine.</text>
        <dbReference type="EC" id="2.7.13.3"/>
    </reaction>
</comment>
<dbReference type="InterPro" id="IPR036097">
    <property type="entry name" value="HisK_dim/P_sf"/>
</dbReference>
<dbReference type="PANTHER" id="PTHR45436:SF5">
    <property type="entry name" value="SENSOR HISTIDINE KINASE TRCS"/>
    <property type="match status" value="1"/>
</dbReference>
<feature type="transmembrane region" description="Helical" evidence="14">
    <location>
        <begin position="150"/>
        <end position="173"/>
    </location>
</feature>
<feature type="domain" description="Histidine kinase" evidence="15">
    <location>
        <begin position="237"/>
        <end position="455"/>
    </location>
</feature>
<evidence type="ECO:0000256" key="12">
    <source>
        <dbReference type="ARBA" id="ARBA00023012"/>
    </source>
</evidence>
<dbReference type="SMART" id="SM00387">
    <property type="entry name" value="HATPase_c"/>
    <property type="match status" value="1"/>
</dbReference>
<dbReference type="GO" id="GO:0000155">
    <property type="term" value="F:phosphorelay sensor kinase activity"/>
    <property type="evidence" value="ECO:0007669"/>
    <property type="project" value="InterPro"/>
</dbReference>
<comment type="caution">
    <text evidence="17">The sequence shown here is derived from an EMBL/GenBank/DDBJ whole genome shotgun (WGS) entry which is preliminary data.</text>
</comment>